<dbReference type="FunFam" id="3.30.70.940:FF:000005">
    <property type="entry name" value="Transcription elongation factor SPT5"/>
    <property type="match status" value="1"/>
</dbReference>
<evidence type="ECO:0000256" key="6">
    <source>
        <dbReference type="ARBA" id="ARBA00023242"/>
    </source>
</evidence>
<comment type="subcellular location">
    <subcellularLocation>
        <location evidence="1 9">Nucleus</location>
    </subcellularLocation>
</comment>
<dbReference type="GO" id="GO:0032044">
    <property type="term" value="C:DSIF complex"/>
    <property type="evidence" value="ECO:0007669"/>
    <property type="project" value="TreeGrafter"/>
</dbReference>
<dbReference type="PANTHER" id="PTHR11125:SF7">
    <property type="entry name" value="TRANSCRIPTION ELONGATION FACTOR SPT5"/>
    <property type="match status" value="1"/>
</dbReference>
<dbReference type="Gene3D" id="2.30.30.30">
    <property type="match status" value="3"/>
</dbReference>
<feature type="domain" description="KOW" evidence="12">
    <location>
        <begin position="757"/>
        <end position="784"/>
    </location>
</feature>
<dbReference type="Pfam" id="PF23037">
    <property type="entry name" value="KOWx_SPT5"/>
    <property type="match status" value="1"/>
</dbReference>
<dbReference type="Pfam" id="PF23290">
    <property type="entry name" value="KOW5_SPT5"/>
    <property type="match status" value="1"/>
</dbReference>
<feature type="region of interest" description="Disordered" evidence="10">
    <location>
        <begin position="813"/>
        <end position="925"/>
    </location>
</feature>
<evidence type="ECO:0000256" key="7">
    <source>
        <dbReference type="ARBA" id="ARBA00024691"/>
    </source>
</evidence>
<evidence type="ECO:0000256" key="10">
    <source>
        <dbReference type="SAM" id="MobiDB-lite"/>
    </source>
</evidence>
<feature type="compositionally biased region" description="Gly residues" evidence="10">
    <location>
        <begin position="873"/>
        <end position="889"/>
    </location>
</feature>
<feature type="region of interest" description="Disordered" evidence="10">
    <location>
        <begin position="938"/>
        <end position="1125"/>
    </location>
</feature>
<dbReference type="InterPro" id="IPR006645">
    <property type="entry name" value="NGN-like_dom"/>
</dbReference>
<dbReference type="Pfam" id="PF23291">
    <property type="entry name" value="KOW4_SPT5"/>
    <property type="match status" value="1"/>
</dbReference>
<dbReference type="InterPro" id="IPR039385">
    <property type="entry name" value="NGN_Euk"/>
</dbReference>
<dbReference type="CDD" id="cd06084">
    <property type="entry name" value="KOW_Spt5_4"/>
    <property type="match status" value="1"/>
</dbReference>
<feature type="compositionally biased region" description="Low complexity" evidence="10">
    <location>
        <begin position="991"/>
        <end position="1006"/>
    </location>
</feature>
<dbReference type="GO" id="GO:0006357">
    <property type="term" value="P:regulation of transcription by RNA polymerase II"/>
    <property type="evidence" value="ECO:0007669"/>
    <property type="project" value="InterPro"/>
</dbReference>
<dbReference type="Gene3D" id="3.30.70.940">
    <property type="entry name" value="NusG, N-terminal domain"/>
    <property type="match status" value="1"/>
</dbReference>
<dbReference type="SMART" id="SM00739">
    <property type="entry name" value="KOW"/>
    <property type="match status" value="5"/>
</dbReference>
<dbReference type="InterPro" id="IPR041973">
    <property type="entry name" value="KOW_Spt5_1"/>
</dbReference>
<dbReference type="GO" id="GO:0003729">
    <property type="term" value="F:mRNA binding"/>
    <property type="evidence" value="ECO:0007669"/>
    <property type="project" value="TreeGrafter"/>
</dbReference>
<dbReference type="InterPro" id="IPR008991">
    <property type="entry name" value="Translation_prot_SH3-like_sf"/>
</dbReference>
<dbReference type="PIRSF" id="PIRSF036945">
    <property type="entry name" value="Spt5"/>
    <property type="match status" value="1"/>
</dbReference>
<dbReference type="GO" id="GO:0006368">
    <property type="term" value="P:transcription elongation by RNA polymerase II"/>
    <property type="evidence" value="ECO:0007669"/>
    <property type="project" value="TreeGrafter"/>
</dbReference>
<feature type="domain" description="NusG-like N-terminal" evidence="11">
    <location>
        <begin position="226"/>
        <end position="318"/>
    </location>
</feature>
<dbReference type="InterPro" id="IPR022581">
    <property type="entry name" value="Spt5_N"/>
</dbReference>
<feature type="domain" description="KOW" evidence="12">
    <location>
        <begin position="543"/>
        <end position="571"/>
    </location>
</feature>
<comment type="subunit">
    <text evidence="8">Component of the SPT4-SPT5 complex. Interacts with RNA polymerase II.</text>
</comment>
<dbReference type="AlphaFoldDB" id="A0A6A6NQS9"/>
<feature type="compositionally biased region" description="Acidic residues" evidence="10">
    <location>
        <begin position="28"/>
        <end position="39"/>
    </location>
</feature>
<dbReference type="Pfam" id="PF12815">
    <property type="entry name" value="CTD"/>
    <property type="match status" value="1"/>
</dbReference>
<accession>A0A6A6NQS9</accession>
<dbReference type="Proteomes" id="UP000799766">
    <property type="component" value="Unassembled WGS sequence"/>
</dbReference>
<dbReference type="Pfam" id="PF11942">
    <property type="entry name" value="Spt5_N"/>
    <property type="match status" value="1"/>
</dbReference>
<dbReference type="FunFam" id="2.30.30.30:FF:000029">
    <property type="entry name" value="Transcription elongation factor SPT5"/>
    <property type="match status" value="1"/>
</dbReference>
<dbReference type="GO" id="GO:0000785">
    <property type="term" value="C:chromatin"/>
    <property type="evidence" value="ECO:0007669"/>
    <property type="project" value="UniProtKB-ARBA"/>
</dbReference>
<dbReference type="InterPro" id="IPR039659">
    <property type="entry name" value="SPT5"/>
</dbReference>
<feature type="compositionally biased region" description="Low complexity" evidence="10">
    <location>
        <begin position="963"/>
        <end position="982"/>
    </location>
</feature>
<feature type="compositionally biased region" description="Low complexity" evidence="10">
    <location>
        <begin position="827"/>
        <end position="836"/>
    </location>
</feature>
<feature type="compositionally biased region" description="Acidic residues" evidence="10">
    <location>
        <begin position="76"/>
        <end position="116"/>
    </location>
</feature>
<gene>
    <name evidence="14" type="ORF">BDY21DRAFT_292226</name>
</gene>
<feature type="compositionally biased region" description="Basic and acidic residues" evidence="10">
    <location>
        <begin position="171"/>
        <end position="203"/>
    </location>
</feature>
<evidence type="ECO:0000256" key="2">
    <source>
        <dbReference type="ARBA" id="ARBA00006956"/>
    </source>
</evidence>
<feature type="domain" description="Spt5 C-terminal" evidence="13">
    <location>
        <begin position="878"/>
        <end position="1066"/>
    </location>
</feature>
<dbReference type="InterPro" id="IPR024945">
    <property type="entry name" value="Spt5_C_dom"/>
</dbReference>
<dbReference type="SMART" id="SM00738">
    <property type="entry name" value="NGN"/>
    <property type="match status" value="1"/>
</dbReference>
<dbReference type="SUPFAM" id="SSF50104">
    <property type="entry name" value="Translation proteins SH3-like domain"/>
    <property type="match status" value="1"/>
</dbReference>
<sequence>MADFLNQPLADDSGSEDDDFNPAPAVESDNDDVGDESDVDGQPVKSEAPQRKVNEDAYDDDDGEPPVKRRAAQNANEDEDANGDEDEDAHGEEDEEGDGEDLGEDDDEEDEEDEEEVQGHRRKRAKRDARLQFIDVEAEVDDEEEEDEAEDDELPDETHPDDLLDTAGAENDDRRHRELDRQRELAASMDAEKQAQALKEKYGRSRGAAADSVVVPQRLLLPSVNDPRIYGVKCKPGKEREVIFSITKRIESKKDSKDPYKIVSAFERGGTSMAGYIYVEAWSKDDVYAVLDNSLYVYPRTKCELIDIKEMPDLLRVQKTKMLEPGMYVRIKKGLYAGDLAQVNEVETNGLQVEVRIVPRLDYGANEDLQSTQHQAGGEKRKRAPGFMTSAATVNRPPQRLFSESEARKKTSRLLQPVSSLSGKTFQYMGDTYVDGFLVKELKIQHLETENVEPTLEEVSKFAAGDNDGTENLDLSALQATLKSKTAAANYLPGDNVEIFQGEQAGIKGKAKTVNGDIVALEVDEGQMKGQTVEAPARILRKRFREGDHVKVIGGSKYQDEVGMVVRIKEDRVTFLSDATNAEVTVFSKDLREAADTGGKVATAKYGITDLVQLDSATVGLVAKIDRETIRVLDQNNNMRTLLPSQIVDTIDTRKKPVATDRDGSEIQVGDLVKEFGGEQKHGEVFHIYRNYIFCAARAHRENMGYFVLRPQNCSVFATATGSKNRGMDLSKMNPELMKNKPPGASMMPPPRPRGPDRLMGKTVSIRRGAYKGLLGRVVDTTDDHARIELMSRKAPLSLPKDYLVVKDPVTGQTIDIGKSTPRRPGPADAGPRYGGHTPMRTPGFNGSSSGGWSGSRTPMGGAASGGRTPAWTGGGDGGRTPGWGGNSGGRTPAWSMSGGGGSRTPGGWGGNDGSRTAYGDGSRTAYGDGGRTAYGGWSGGSRTPATSHGSSGGSYDAGNRTPAWSGGASAPTPSASGYSGSRTPAYQPNSHSSSSLAPPSHGSASNSSNPWATHSAPTPGATTAPTPGAAGAPTPYDAPTPGGFNAPTPGGAMDHPTPRYPGGSGGGHGLGGGGHGLGGGGGAYGTPAASGGGAAAAPTPGGFAAETPGGFAAETPAGFADDDE</sequence>
<keyword evidence="4" id="KW-0507">mRNA processing</keyword>
<feature type="compositionally biased region" description="Gly residues" evidence="10">
    <location>
        <begin position="898"/>
        <end position="913"/>
    </location>
</feature>
<dbReference type="InterPro" id="IPR005100">
    <property type="entry name" value="NGN-domain"/>
</dbReference>
<feature type="region of interest" description="Disordered" evidence="10">
    <location>
        <begin position="1"/>
        <end position="203"/>
    </location>
</feature>
<organism evidence="14 15">
    <name type="scientific">Lineolata rhizophorae</name>
    <dbReference type="NCBI Taxonomy" id="578093"/>
    <lineage>
        <taxon>Eukaryota</taxon>
        <taxon>Fungi</taxon>
        <taxon>Dikarya</taxon>
        <taxon>Ascomycota</taxon>
        <taxon>Pezizomycotina</taxon>
        <taxon>Dothideomycetes</taxon>
        <taxon>Dothideomycetes incertae sedis</taxon>
        <taxon>Lineolatales</taxon>
        <taxon>Lineolataceae</taxon>
        <taxon>Lineolata</taxon>
    </lineage>
</organism>
<dbReference type="InterPro" id="IPR041977">
    <property type="entry name" value="KOW_Spt5_4"/>
</dbReference>
<feature type="compositionally biased region" description="Acidic residues" evidence="10">
    <location>
        <begin position="136"/>
        <end position="155"/>
    </location>
</feature>
<reference evidence="14" key="1">
    <citation type="journal article" date="2020" name="Stud. Mycol.">
        <title>101 Dothideomycetes genomes: a test case for predicting lifestyles and emergence of pathogens.</title>
        <authorList>
            <person name="Haridas S."/>
            <person name="Albert R."/>
            <person name="Binder M."/>
            <person name="Bloem J."/>
            <person name="Labutti K."/>
            <person name="Salamov A."/>
            <person name="Andreopoulos B."/>
            <person name="Baker S."/>
            <person name="Barry K."/>
            <person name="Bills G."/>
            <person name="Bluhm B."/>
            <person name="Cannon C."/>
            <person name="Castanera R."/>
            <person name="Culley D."/>
            <person name="Daum C."/>
            <person name="Ezra D."/>
            <person name="Gonzalez J."/>
            <person name="Henrissat B."/>
            <person name="Kuo A."/>
            <person name="Liang C."/>
            <person name="Lipzen A."/>
            <person name="Lutzoni F."/>
            <person name="Magnuson J."/>
            <person name="Mondo S."/>
            <person name="Nolan M."/>
            <person name="Ohm R."/>
            <person name="Pangilinan J."/>
            <person name="Park H.-J."/>
            <person name="Ramirez L."/>
            <person name="Alfaro M."/>
            <person name="Sun H."/>
            <person name="Tritt A."/>
            <person name="Yoshinaga Y."/>
            <person name="Zwiers L.-H."/>
            <person name="Turgeon B."/>
            <person name="Goodwin S."/>
            <person name="Spatafora J."/>
            <person name="Crous P."/>
            <person name="Grigoriev I."/>
        </authorList>
    </citation>
    <scope>NUCLEOTIDE SEQUENCE</scope>
    <source>
        <strain evidence="14">ATCC 16933</strain>
    </source>
</reference>
<evidence type="ECO:0000313" key="15">
    <source>
        <dbReference type="Proteomes" id="UP000799766"/>
    </source>
</evidence>
<name>A0A6A6NQS9_9PEZI</name>
<evidence type="ECO:0000256" key="5">
    <source>
        <dbReference type="ARBA" id="ARBA00023163"/>
    </source>
</evidence>
<dbReference type="InterPro" id="IPR057936">
    <property type="entry name" value="KOWx_Spt5"/>
</dbReference>
<keyword evidence="5 9" id="KW-0804">Transcription</keyword>
<dbReference type="Pfam" id="PF23042">
    <property type="entry name" value="KOW1_SPT5"/>
    <property type="match status" value="1"/>
</dbReference>
<dbReference type="CDD" id="cd06085">
    <property type="entry name" value="KOW_Spt5_5"/>
    <property type="match status" value="1"/>
</dbReference>
<dbReference type="InterPro" id="IPR036735">
    <property type="entry name" value="NGN_dom_sf"/>
</dbReference>
<dbReference type="GO" id="GO:0006397">
    <property type="term" value="P:mRNA processing"/>
    <property type="evidence" value="ECO:0007669"/>
    <property type="project" value="UniProtKB-KW"/>
</dbReference>
<dbReference type="Pfam" id="PF23284">
    <property type="entry name" value="KOW2_Spt5"/>
    <property type="match status" value="1"/>
</dbReference>
<dbReference type="InterPro" id="IPR041978">
    <property type="entry name" value="KOW_Spt5_5"/>
</dbReference>
<feature type="compositionally biased region" description="Low complexity" evidence="10">
    <location>
        <begin position="1013"/>
        <end position="1044"/>
    </location>
</feature>
<proteinExistence type="inferred from homology"/>
<evidence type="ECO:0000256" key="8">
    <source>
        <dbReference type="ARBA" id="ARBA00025870"/>
    </source>
</evidence>
<comment type="function">
    <text evidence="7 9">The SPT4-SPT5 complex mediates both activation and inhibition of transcription elongation, and plays a role in pre-mRNA processing. This complex seems to be important for the stability of the RNA polymerase II elongation machinery on the chromatin template but not for the inherent ability of this machinery to translocate down the gene.</text>
</comment>
<dbReference type="OrthoDB" id="28901at2759"/>
<dbReference type="CDD" id="cd06082">
    <property type="entry name" value="KOW_Spt5_2"/>
    <property type="match status" value="1"/>
</dbReference>
<feature type="compositionally biased region" description="Polar residues" evidence="10">
    <location>
        <begin position="941"/>
        <end position="950"/>
    </location>
</feature>
<keyword evidence="15" id="KW-1185">Reference proteome</keyword>
<evidence type="ECO:0000259" key="13">
    <source>
        <dbReference type="SMART" id="SM01104"/>
    </source>
</evidence>
<dbReference type="Pfam" id="PF03439">
    <property type="entry name" value="Spt5-NGN"/>
    <property type="match status" value="1"/>
</dbReference>
<evidence type="ECO:0000256" key="4">
    <source>
        <dbReference type="ARBA" id="ARBA00022664"/>
    </source>
</evidence>
<protein>
    <recommendedName>
        <fullName evidence="3 9">Transcription elongation factor SPT5</fullName>
    </recommendedName>
</protein>
<dbReference type="FunFam" id="2.30.30.30:FF:000018">
    <property type="entry name" value="Transcription elongation factor SPT5"/>
    <property type="match status" value="1"/>
</dbReference>
<dbReference type="CDD" id="cd06083">
    <property type="entry name" value="KOW_Spt5_3"/>
    <property type="match status" value="1"/>
</dbReference>
<dbReference type="InterPro" id="IPR041975">
    <property type="entry name" value="KOW_Spt5_2"/>
</dbReference>
<evidence type="ECO:0000256" key="1">
    <source>
        <dbReference type="ARBA" id="ARBA00004123"/>
    </source>
</evidence>
<evidence type="ECO:0000256" key="9">
    <source>
        <dbReference type="PIRNR" id="PIRNR036945"/>
    </source>
</evidence>
<evidence type="ECO:0000256" key="3">
    <source>
        <dbReference type="ARBA" id="ARBA00020181"/>
    </source>
</evidence>
<comment type="similarity">
    <text evidence="2 9">Belongs to the SPT5 family.</text>
</comment>
<evidence type="ECO:0000259" key="12">
    <source>
        <dbReference type="SMART" id="SM00739"/>
    </source>
</evidence>
<dbReference type="SMART" id="SM01104">
    <property type="entry name" value="CTD"/>
    <property type="match status" value="1"/>
</dbReference>
<dbReference type="PANTHER" id="PTHR11125">
    <property type="entry name" value="SUPPRESSOR OF TY 5"/>
    <property type="match status" value="1"/>
</dbReference>
<keyword evidence="6 9" id="KW-0539">Nucleus</keyword>
<dbReference type="InterPro" id="IPR014722">
    <property type="entry name" value="Rib_uL2_dom2"/>
</dbReference>
<dbReference type="CDD" id="cd06081">
    <property type="entry name" value="KOW_Spt5_1"/>
    <property type="match status" value="1"/>
</dbReference>
<dbReference type="InterPro" id="IPR005824">
    <property type="entry name" value="KOW"/>
</dbReference>
<feature type="domain" description="KOW" evidence="12">
    <location>
        <begin position="322"/>
        <end position="349"/>
    </location>
</feature>
<dbReference type="EMBL" id="MU001694">
    <property type="protein sequence ID" value="KAF2453918.1"/>
    <property type="molecule type" value="Genomic_DNA"/>
</dbReference>
<feature type="domain" description="KOW" evidence="12">
    <location>
        <begin position="490"/>
        <end position="517"/>
    </location>
</feature>
<dbReference type="GO" id="GO:0032784">
    <property type="term" value="P:regulation of DNA-templated transcription elongation"/>
    <property type="evidence" value="ECO:0007669"/>
    <property type="project" value="InterPro"/>
</dbReference>
<feature type="compositionally biased region" description="Gly residues" evidence="10">
    <location>
        <begin position="1063"/>
        <end position="1095"/>
    </location>
</feature>
<evidence type="ECO:0000313" key="14">
    <source>
        <dbReference type="EMBL" id="KAF2453918.1"/>
    </source>
</evidence>
<dbReference type="CDD" id="cd09888">
    <property type="entry name" value="NGN_Euk"/>
    <property type="match status" value="1"/>
</dbReference>
<feature type="compositionally biased region" description="Low complexity" evidence="10">
    <location>
        <begin position="1096"/>
        <end position="1116"/>
    </location>
</feature>
<dbReference type="InterPro" id="IPR041976">
    <property type="entry name" value="KOW_Spt5_3"/>
</dbReference>
<feature type="domain" description="KOW" evidence="12">
    <location>
        <begin position="666"/>
        <end position="691"/>
    </location>
</feature>
<dbReference type="InterPro" id="IPR017071">
    <property type="entry name" value="TF_Spt5_eukaryote"/>
</dbReference>
<evidence type="ECO:0000259" key="11">
    <source>
        <dbReference type="SMART" id="SM00738"/>
    </source>
</evidence>